<feature type="transmembrane region" description="Helical" evidence="1">
    <location>
        <begin position="107"/>
        <end position="125"/>
    </location>
</feature>
<keyword evidence="1" id="KW-0812">Transmembrane</keyword>
<comment type="caution">
    <text evidence="2">The sequence shown here is derived from an EMBL/GenBank/DDBJ whole genome shotgun (WGS) entry which is preliminary data.</text>
</comment>
<evidence type="ECO:0000313" key="3">
    <source>
        <dbReference type="Proteomes" id="UP000664317"/>
    </source>
</evidence>
<organism evidence="2 3">
    <name type="scientific">Algoriphagus oliviformis</name>
    <dbReference type="NCBI Taxonomy" id="2811231"/>
    <lineage>
        <taxon>Bacteria</taxon>
        <taxon>Pseudomonadati</taxon>
        <taxon>Bacteroidota</taxon>
        <taxon>Cytophagia</taxon>
        <taxon>Cytophagales</taxon>
        <taxon>Cyclobacteriaceae</taxon>
        <taxon>Algoriphagus</taxon>
    </lineage>
</organism>
<name>A0ABS3C3D4_9BACT</name>
<evidence type="ECO:0008006" key="4">
    <source>
        <dbReference type="Google" id="ProtNLM"/>
    </source>
</evidence>
<evidence type="ECO:0000256" key="1">
    <source>
        <dbReference type="SAM" id="Phobius"/>
    </source>
</evidence>
<feature type="transmembrane region" description="Helical" evidence="1">
    <location>
        <begin position="68"/>
        <end position="86"/>
    </location>
</feature>
<accession>A0ABS3C3D4</accession>
<gene>
    <name evidence="2" type="ORF">J0A68_10930</name>
</gene>
<dbReference type="EMBL" id="JAFKCT010000004">
    <property type="protein sequence ID" value="MBN7811472.1"/>
    <property type="molecule type" value="Genomic_DNA"/>
</dbReference>
<dbReference type="Proteomes" id="UP000664317">
    <property type="component" value="Unassembled WGS sequence"/>
</dbReference>
<keyword evidence="1" id="KW-1133">Transmembrane helix</keyword>
<reference evidence="2 3" key="1">
    <citation type="submission" date="2021-03" db="EMBL/GenBank/DDBJ databases">
        <title>novel species isolated from a fishpond in China.</title>
        <authorList>
            <person name="Lu H."/>
            <person name="Cai Z."/>
        </authorList>
    </citation>
    <scope>NUCLEOTIDE SEQUENCE [LARGE SCALE GENOMIC DNA]</scope>
    <source>
        <strain evidence="2 3">H41</strain>
    </source>
</reference>
<proteinExistence type="predicted"/>
<keyword evidence="3" id="KW-1185">Reference proteome</keyword>
<protein>
    <recommendedName>
        <fullName evidence="4">RDD family protein</fullName>
    </recommendedName>
</protein>
<feature type="transmembrane region" description="Helical" evidence="1">
    <location>
        <begin position="145"/>
        <end position="165"/>
    </location>
</feature>
<evidence type="ECO:0000313" key="2">
    <source>
        <dbReference type="EMBL" id="MBN7811472.1"/>
    </source>
</evidence>
<sequence length="166" mass="19098">MTEQPKIEFNPLQAVGKLIMQLFGLVGMVSFTEDLVAWKARIIKLSIAYQKIVYYPFFQLNISIPERLIDYFFIGSLLGISFAKAINYGINTKRLSTRGIDSMGAKIFYFILYLLFWPLGMLITLKQVLIGEADENERSIKVKFLQWLGAALILFFLVLTINTLWL</sequence>
<dbReference type="RefSeq" id="WP_206578255.1">
    <property type="nucleotide sequence ID" value="NZ_JAFKCT010000004.1"/>
</dbReference>
<keyword evidence="1" id="KW-0472">Membrane</keyword>